<dbReference type="Pfam" id="PF00271">
    <property type="entry name" value="Helicase_C"/>
    <property type="match status" value="1"/>
</dbReference>
<dbReference type="PANTHER" id="PTHR10799">
    <property type="entry name" value="SNF2/RAD54 HELICASE FAMILY"/>
    <property type="match status" value="1"/>
</dbReference>
<gene>
    <name evidence="4" type="ORF">NCTC12112_00388</name>
</gene>
<accession>A0AAX2J855</accession>
<dbReference type="Pfam" id="PF00176">
    <property type="entry name" value="SNF2-rel_dom"/>
    <property type="match status" value="1"/>
</dbReference>
<dbReference type="PROSITE" id="PS51194">
    <property type="entry name" value="HELICASE_CTER"/>
    <property type="match status" value="1"/>
</dbReference>
<dbReference type="GO" id="GO:0005524">
    <property type="term" value="F:ATP binding"/>
    <property type="evidence" value="ECO:0007669"/>
    <property type="project" value="InterPro"/>
</dbReference>
<sequence length="915" mass="106611">MNWEKMDYRLDAIYFMLKTDEKGKYIVPVFSDGTVLDSLDFVEIDDYTDKTQSILSYIKGIKEDSFFIDWEKEYQEAYLSEHSNLIPQLIDNDKFVDENMNKIQWVKENNTLSLIIKEKEEDENILYTELLLNGSFSDFEIINEELAVRNGIFYILENEDNGLHTIKELVGNIHKKELENFITITMKYFKNIEIEYQDYKVVQGEKNTPVPQIIIEKISQDNSLYLQVTLMISTMDYEFLKKNEIEYTAVVNNLEKKIFISEVDLSRLPEAMEEIAKVLAKLQKNIKIKSGFYVDEDNLVIMQEKLAKEFIMKELLQLASKYKVVGTDKLRKYNIKAVKPKVVGNFSHSIDFLEGEIELEIEGEKFSILDVLSSYRKDSYIMLSDGTSALINRKYIEKLERLFKDSDKKKVKLSFFDLPLVEELIEDKIFSQEMNKSRDFFKGINNVKNYGIEPPNVKAQLREYQEYGFKWLAYLMDNNLGGCLADDMGLGKTLQAIAVLTRLHEEKGKKSLVIMPKSLIYNWEGEIKRFSPKLKVGIYYGNFRNVDIIKKNSVILTTYGTIRNDIETLKEMKFDTIILDESQNIKNINAQTTKAIMLLDSKNRIALSGTPIENNLGELYSLFRFLNPAMFGTAEEFNNYYAVPIQKENDQEAIEELKKKIYPFILRRVKKEVLKDLPDKIEKTMFIEMNAEQKKLYEERRSYYYKMVNSQIRENGIGKTQFFILQALNELRQITSCPEAKSNGVTSSKREVLVNNIVEAVENGHKVLVFTNYINSIENICEDLKRYGINYLSMTGSTKDRQSLVDRFQKDNKYKVFIMTLKTGGVGLNLTAADTIFIYDPWWNKTVENQAIDRAYRLGQDRTVFSYKLILKDTIEEKILQLQDTKSKLLDNLISEDSSSMKILTEKDIEFILGE</sequence>
<protein>
    <submittedName>
        <fullName evidence="4">N-formylmethionyl-tRNA deformylase</fullName>
    </submittedName>
</protein>
<dbReference type="InterPro" id="IPR049730">
    <property type="entry name" value="SNF2/RAD54-like_C"/>
</dbReference>
<dbReference type="InterPro" id="IPR000330">
    <property type="entry name" value="SNF2_N"/>
</dbReference>
<evidence type="ECO:0000256" key="1">
    <source>
        <dbReference type="ARBA" id="ARBA00022801"/>
    </source>
</evidence>
<evidence type="ECO:0000313" key="5">
    <source>
        <dbReference type="Proteomes" id="UP000249008"/>
    </source>
</evidence>
<dbReference type="Gene3D" id="3.40.50.300">
    <property type="entry name" value="P-loop containing nucleotide triphosphate hydrolases"/>
    <property type="match status" value="1"/>
</dbReference>
<dbReference type="Gene3D" id="3.40.50.10810">
    <property type="entry name" value="Tandem AAA-ATPase domain"/>
    <property type="match status" value="1"/>
</dbReference>
<dbReference type="PROSITE" id="PS51192">
    <property type="entry name" value="HELICASE_ATP_BIND_1"/>
    <property type="match status" value="1"/>
</dbReference>
<proteinExistence type="predicted"/>
<dbReference type="InterPro" id="IPR014001">
    <property type="entry name" value="Helicase_ATP-bd"/>
</dbReference>
<dbReference type="CDD" id="cd18012">
    <property type="entry name" value="DEXQc_arch_SWI2_SNF2"/>
    <property type="match status" value="1"/>
</dbReference>
<dbReference type="RefSeq" id="WP_005979297.1">
    <property type="nucleotide sequence ID" value="NZ_CABKNW010000004.1"/>
</dbReference>
<dbReference type="InterPro" id="IPR027417">
    <property type="entry name" value="P-loop_NTPase"/>
</dbReference>
<name>A0AAX2J855_9FUSO</name>
<dbReference type="GeneID" id="78454983"/>
<dbReference type="SMART" id="SM00487">
    <property type="entry name" value="DEXDc"/>
    <property type="match status" value="1"/>
</dbReference>
<dbReference type="Proteomes" id="UP000249008">
    <property type="component" value="Chromosome 1"/>
</dbReference>
<dbReference type="SMART" id="SM00490">
    <property type="entry name" value="HELICc"/>
    <property type="match status" value="1"/>
</dbReference>
<evidence type="ECO:0000259" key="3">
    <source>
        <dbReference type="PROSITE" id="PS51194"/>
    </source>
</evidence>
<organism evidence="4 5">
    <name type="scientific">Fusobacterium ulcerans</name>
    <dbReference type="NCBI Taxonomy" id="861"/>
    <lineage>
        <taxon>Bacteria</taxon>
        <taxon>Fusobacteriati</taxon>
        <taxon>Fusobacteriota</taxon>
        <taxon>Fusobacteriia</taxon>
        <taxon>Fusobacteriales</taxon>
        <taxon>Fusobacteriaceae</taxon>
        <taxon>Fusobacterium</taxon>
    </lineage>
</organism>
<evidence type="ECO:0000313" key="4">
    <source>
        <dbReference type="EMBL" id="SQJ00033.1"/>
    </source>
</evidence>
<dbReference type="CDD" id="cd18793">
    <property type="entry name" value="SF2_C_SNF"/>
    <property type="match status" value="1"/>
</dbReference>
<feature type="domain" description="Helicase ATP-binding" evidence="2">
    <location>
        <begin position="473"/>
        <end position="629"/>
    </location>
</feature>
<dbReference type="GO" id="GO:0016787">
    <property type="term" value="F:hydrolase activity"/>
    <property type="evidence" value="ECO:0007669"/>
    <property type="project" value="UniProtKB-KW"/>
</dbReference>
<evidence type="ECO:0000259" key="2">
    <source>
        <dbReference type="PROSITE" id="PS51192"/>
    </source>
</evidence>
<dbReference type="AlphaFoldDB" id="A0AAX2J855"/>
<dbReference type="InterPro" id="IPR001650">
    <property type="entry name" value="Helicase_C-like"/>
</dbReference>
<keyword evidence="1" id="KW-0378">Hydrolase</keyword>
<dbReference type="EMBL" id="LS483487">
    <property type="protein sequence ID" value="SQJ00033.1"/>
    <property type="molecule type" value="Genomic_DNA"/>
</dbReference>
<dbReference type="SUPFAM" id="SSF52540">
    <property type="entry name" value="P-loop containing nucleoside triphosphate hydrolases"/>
    <property type="match status" value="2"/>
</dbReference>
<feature type="domain" description="Helicase C-terminal" evidence="3">
    <location>
        <begin position="753"/>
        <end position="905"/>
    </location>
</feature>
<dbReference type="InterPro" id="IPR038718">
    <property type="entry name" value="SNF2-like_sf"/>
</dbReference>
<dbReference type="KEGG" id="ful:C4N20_09185"/>
<reference evidence="4 5" key="1">
    <citation type="submission" date="2018-06" db="EMBL/GenBank/DDBJ databases">
        <authorList>
            <consortium name="Pathogen Informatics"/>
            <person name="Doyle S."/>
        </authorList>
    </citation>
    <scope>NUCLEOTIDE SEQUENCE [LARGE SCALE GENOMIC DNA]</scope>
    <source>
        <strain evidence="4 5">NCTC12112</strain>
    </source>
</reference>